<proteinExistence type="predicted"/>
<protein>
    <submittedName>
        <fullName evidence="1">WRKY transcription factor</fullName>
    </submittedName>
</protein>
<accession>A0ACC1X3Z9</accession>
<reference evidence="1 2" key="1">
    <citation type="journal article" date="2023" name="Science">
        <title>Complex scaffold remodeling in plant triterpene biosynthesis.</title>
        <authorList>
            <person name="De La Pena R."/>
            <person name="Hodgson H."/>
            <person name="Liu J.C."/>
            <person name="Stephenson M.J."/>
            <person name="Martin A.C."/>
            <person name="Owen C."/>
            <person name="Harkess A."/>
            <person name="Leebens-Mack J."/>
            <person name="Jimenez L.E."/>
            <person name="Osbourn A."/>
            <person name="Sattely E.S."/>
        </authorList>
    </citation>
    <scope>NUCLEOTIDE SEQUENCE [LARGE SCALE GENOMIC DNA]</scope>
    <source>
        <strain evidence="2">cv. JPN11</strain>
        <tissue evidence="1">Leaf</tissue>
    </source>
</reference>
<dbReference type="EMBL" id="CM051404">
    <property type="protein sequence ID" value="KAJ4705884.1"/>
    <property type="molecule type" value="Genomic_DNA"/>
</dbReference>
<evidence type="ECO:0000313" key="1">
    <source>
        <dbReference type="EMBL" id="KAJ4705884.1"/>
    </source>
</evidence>
<gene>
    <name evidence="1" type="ORF">OWV82_019613</name>
</gene>
<evidence type="ECO:0000313" key="2">
    <source>
        <dbReference type="Proteomes" id="UP001164539"/>
    </source>
</evidence>
<sequence length="381" mass="42567">MDNMGEWEQNNLISELKQGRELAKQLQIHMNIPSSSHDQTRAMLLQKIISSYEKSLSILNFSSSSASGEPQITGLQIESPPSLNGSPRSEDSDRDAKDQEPKDGSRKRKTFPRWTNRVRINPVTGLEGTLDDGFSWRKYGQKDILGARYPRGYYRCTHRNVQGCLATKQVQRSDEDPQVFEITYRGNHTCAQASKANIFAPSAQPENQEPNNNSTEPQQQQQQQQQQYYQPQLTQQQPEDALWNLRQSLKVLTEDLEVHHQSFPPFNFPSSSNMTTETQVFSPSMAINNNSTFTGNFSPSFLPSAASGTNYNFSASPSGINSSFQNLEQSSDLNELISAATSATNSPTVGLDFPFGNIEYDGSFTFDNSNSGSFPSFPKSN</sequence>
<keyword evidence="2" id="KW-1185">Reference proteome</keyword>
<comment type="caution">
    <text evidence="1">The sequence shown here is derived from an EMBL/GenBank/DDBJ whole genome shotgun (WGS) entry which is preliminary data.</text>
</comment>
<name>A0ACC1X3Z9_MELAZ</name>
<dbReference type="Proteomes" id="UP001164539">
    <property type="component" value="Chromosome 11"/>
</dbReference>
<organism evidence="1 2">
    <name type="scientific">Melia azedarach</name>
    <name type="common">Chinaberry tree</name>
    <dbReference type="NCBI Taxonomy" id="155640"/>
    <lineage>
        <taxon>Eukaryota</taxon>
        <taxon>Viridiplantae</taxon>
        <taxon>Streptophyta</taxon>
        <taxon>Embryophyta</taxon>
        <taxon>Tracheophyta</taxon>
        <taxon>Spermatophyta</taxon>
        <taxon>Magnoliopsida</taxon>
        <taxon>eudicotyledons</taxon>
        <taxon>Gunneridae</taxon>
        <taxon>Pentapetalae</taxon>
        <taxon>rosids</taxon>
        <taxon>malvids</taxon>
        <taxon>Sapindales</taxon>
        <taxon>Meliaceae</taxon>
        <taxon>Melia</taxon>
    </lineage>
</organism>